<gene>
    <name evidence="1" type="ORF">ACFPZI_19500</name>
</gene>
<name>A0ABW1DZ32_9ACTN</name>
<sequence length="103" mass="10721">MDVTLAHSNHCHVALRAGFASSGLPVFETLPARTVGPGSCELMGGPGMVEGCADGDLLKIGDDGPFQIERRGPSPGPIMVRGLRHLAVELSGCERDVLELLTG</sequence>
<dbReference type="EMBL" id="JBHSOA010000042">
    <property type="protein sequence ID" value="MFC5853910.1"/>
    <property type="molecule type" value="Genomic_DNA"/>
</dbReference>
<organism evidence="1 2">
    <name type="scientific">Streptomyces chlorus</name>
    <dbReference type="NCBI Taxonomy" id="887452"/>
    <lineage>
        <taxon>Bacteria</taxon>
        <taxon>Bacillati</taxon>
        <taxon>Actinomycetota</taxon>
        <taxon>Actinomycetes</taxon>
        <taxon>Kitasatosporales</taxon>
        <taxon>Streptomycetaceae</taxon>
        <taxon>Streptomyces</taxon>
    </lineage>
</organism>
<dbReference type="RefSeq" id="WP_381364593.1">
    <property type="nucleotide sequence ID" value="NZ_JBHSOA010000042.1"/>
</dbReference>
<evidence type="ECO:0000313" key="1">
    <source>
        <dbReference type="EMBL" id="MFC5853910.1"/>
    </source>
</evidence>
<accession>A0ABW1DZ32</accession>
<comment type="caution">
    <text evidence="1">The sequence shown here is derived from an EMBL/GenBank/DDBJ whole genome shotgun (WGS) entry which is preliminary data.</text>
</comment>
<dbReference type="Proteomes" id="UP001596180">
    <property type="component" value="Unassembled WGS sequence"/>
</dbReference>
<proteinExistence type="predicted"/>
<reference evidence="2" key="1">
    <citation type="journal article" date="2019" name="Int. J. Syst. Evol. Microbiol.">
        <title>The Global Catalogue of Microorganisms (GCM) 10K type strain sequencing project: providing services to taxonomists for standard genome sequencing and annotation.</title>
        <authorList>
            <consortium name="The Broad Institute Genomics Platform"/>
            <consortium name="The Broad Institute Genome Sequencing Center for Infectious Disease"/>
            <person name="Wu L."/>
            <person name="Ma J."/>
        </authorList>
    </citation>
    <scope>NUCLEOTIDE SEQUENCE [LARGE SCALE GENOMIC DNA]</scope>
    <source>
        <strain evidence="2">JCM 10411</strain>
    </source>
</reference>
<keyword evidence="2" id="KW-1185">Reference proteome</keyword>
<evidence type="ECO:0000313" key="2">
    <source>
        <dbReference type="Proteomes" id="UP001596180"/>
    </source>
</evidence>
<protein>
    <submittedName>
        <fullName evidence="1">Uncharacterized protein</fullName>
    </submittedName>
</protein>